<evidence type="ECO:0000313" key="2">
    <source>
        <dbReference type="EMBL" id="MPN41216.1"/>
    </source>
</evidence>
<gene>
    <name evidence="2" type="ORF">SDC9_188758</name>
</gene>
<protein>
    <submittedName>
        <fullName evidence="2">Uncharacterized protein</fullName>
    </submittedName>
</protein>
<proteinExistence type="predicted"/>
<dbReference type="AlphaFoldDB" id="A0A645HRK0"/>
<sequence>MSVNQVGLNPEQPFGKRDAEYDNRPAPIPDIPWMKAGRRRFKTVYTGKAADIRRLAKYNLSKFFFHIFSAPSLHKTVSFAYALILLIVPHKCGHAYCRNEKCLPRMPGNPFKRYADPFYPSRYIPGAAWRY</sequence>
<comment type="caution">
    <text evidence="2">The sequence shown here is derived from an EMBL/GenBank/DDBJ whole genome shotgun (WGS) entry which is preliminary data.</text>
</comment>
<accession>A0A645HRK0</accession>
<name>A0A645HRK0_9ZZZZ</name>
<evidence type="ECO:0000256" key="1">
    <source>
        <dbReference type="SAM" id="MobiDB-lite"/>
    </source>
</evidence>
<dbReference type="EMBL" id="VSSQ01098111">
    <property type="protein sequence ID" value="MPN41216.1"/>
    <property type="molecule type" value="Genomic_DNA"/>
</dbReference>
<organism evidence="2">
    <name type="scientific">bioreactor metagenome</name>
    <dbReference type="NCBI Taxonomy" id="1076179"/>
    <lineage>
        <taxon>unclassified sequences</taxon>
        <taxon>metagenomes</taxon>
        <taxon>ecological metagenomes</taxon>
    </lineage>
</organism>
<reference evidence="2" key="1">
    <citation type="submission" date="2019-08" db="EMBL/GenBank/DDBJ databases">
        <authorList>
            <person name="Kucharzyk K."/>
            <person name="Murdoch R.W."/>
            <person name="Higgins S."/>
            <person name="Loffler F."/>
        </authorList>
    </citation>
    <scope>NUCLEOTIDE SEQUENCE</scope>
</reference>
<feature type="region of interest" description="Disordered" evidence="1">
    <location>
        <begin position="1"/>
        <end position="21"/>
    </location>
</feature>